<reference evidence="4" key="1">
    <citation type="submission" date="2016-09" db="EMBL/GenBank/DDBJ databases">
        <authorList>
            <person name="Varghese N."/>
            <person name="Submissions S."/>
        </authorList>
    </citation>
    <scope>NUCLEOTIDE SEQUENCE [LARGE SCALE GENOMIC DNA]</scope>
    <source>
        <strain evidence="4">25nlg</strain>
    </source>
</reference>
<keyword evidence="1" id="KW-0802">TPR repeat</keyword>
<proteinExistence type="predicted"/>
<keyword evidence="4" id="KW-1185">Reference proteome</keyword>
<organism evidence="3 4">
    <name type="scientific">Shouchella lonarensis</name>
    <dbReference type="NCBI Taxonomy" id="1464122"/>
    <lineage>
        <taxon>Bacteria</taxon>
        <taxon>Bacillati</taxon>
        <taxon>Bacillota</taxon>
        <taxon>Bacilli</taxon>
        <taxon>Bacillales</taxon>
        <taxon>Bacillaceae</taxon>
        <taxon>Shouchella</taxon>
    </lineage>
</organism>
<dbReference type="SMART" id="SM00028">
    <property type="entry name" value="TPR"/>
    <property type="match status" value="2"/>
</dbReference>
<dbReference type="OrthoDB" id="193829at2"/>
<dbReference type="Proteomes" id="UP000242662">
    <property type="component" value="Unassembled WGS sequence"/>
</dbReference>
<protein>
    <submittedName>
        <fullName evidence="3">Tetratrico peptide repeat-containing protein</fullName>
    </submittedName>
</protein>
<dbReference type="InterPro" id="IPR011990">
    <property type="entry name" value="TPR-like_helical_dom_sf"/>
</dbReference>
<dbReference type="InterPro" id="IPR019734">
    <property type="entry name" value="TPR_rpt"/>
</dbReference>
<evidence type="ECO:0000256" key="1">
    <source>
        <dbReference type="PROSITE-ProRule" id="PRU00339"/>
    </source>
</evidence>
<dbReference type="InterPro" id="IPR041656">
    <property type="entry name" value="TPR_5"/>
</dbReference>
<dbReference type="STRING" id="1464122.SAMN05421737_102145"/>
<dbReference type="EMBL" id="FMYM01000002">
    <property type="protein sequence ID" value="SDB86834.1"/>
    <property type="molecule type" value="Genomic_DNA"/>
</dbReference>
<dbReference type="Gene3D" id="1.25.40.10">
    <property type="entry name" value="Tetratricopeptide repeat domain"/>
    <property type="match status" value="1"/>
</dbReference>
<dbReference type="SUPFAM" id="SSF48452">
    <property type="entry name" value="TPR-like"/>
    <property type="match status" value="1"/>
</dbReference>
<evidence type="ECO:0000313" key="4">
    <source>
        <dbReference type="Proteomes" id="UP000242662"/>
    </source>
</evidence>
<dbReference type="Pfam" id="PF12688">
    <property type="entry name" value="TPR_5"/>
    <property type="match status" value="1"/>
</dbReference>
<feature type="domain" description="Tetratrico peptide repeat group 5" evidence="2">
    <location>
        <begin position="38"/>
        <end position="156"/>
    </location>
</feature>
<evidence type="ECO:0000313" key="3">
    <source>
        <dbReference type="EMBL" id="SDB86834.1"/>
    </source>
</evidence>
<dbReference type="PROSITE" id="PS50005">
    <property type="entry name" value="TPR"/>
    <property type="match status" value="1"/>
</dbReference>
<gene>
    <name evidence="3" type="ORF">SAMN05421737_102145</name>
</gene>
<evidence type="ECO:0000259" key="2">
    <source>
        <dbReference type="Pfam" id="PF12688"/>
    </source>
</evidence>
<dbReference type="RefSeq" id="WP_090774723.1">
    <property type="nucleotide sequence ID" value="NZ_FMYM01000002.1"/>
</dbReference>
<dbReference type="AlphaFoldDB" id="A0A1G6GY28"/>
<accession>A0A1G6GY28</accession>
<feature type="repeat" description="TPR" evidence="1">
    <location>
        <begin position="73"/>
        <end position="106"/>
    </location>
</feature>
<name>A0A1G6GY28_9BACI</name>
<sequence>MTKVSIQQALALRQEGKLHESNRMFCILAEENPNNAVIQSECGGSFDLLGDERAAIPYYEKAISLGLTGEALLDVYVCLGSSYRVLGAYDKAASVLQKGLTIFPDDPALHAFYAITLYNLGEHKEALTRMLTCLTDTSTDPRITAYSQALAFYAKDLDKVWS</sequence>